<keyword evidence="4 8" id="KW-0812">Transmembrane</keyword>
<dbReference type="InterPro" id="IPR050366">
    <property type="entry name" value="BP-dependent_transpt_permease"/>
</dbReference>
<dbReference type="GO" id="GO:0005886">
    <property type="term" value="C:plasma membrane"/>
    <property type="evidence" value="ECO:0007669"/>
    <property type="project" value="UniProtKB-SubCell"/>
</dbReference>
<dbReference type="Gene3D" id="1.10.3720.10">
    <property type="entry name" value="MetI-like"/>
    <property type="match status" value="1"/>
</dbReference>
<feature type="domain" description="ABC transmembrane type-1" evidence="9">
    <location>
        <begin position="76"/>
        <end position="265"/>
    </location>
</feature>
<sequence>MERNLTFIQLKKNKLAIIGLLIISLLVIVAVFAPVLAPHHPYEQDLDRVMMAPCSEYPFGTDDFGRCILSRIIFGTRISLAIGLIVTAISAVAGIILGMLAGFYGGVIDEVIMRIVDIFLAFPGLILALVIAGLLGPGMFNVLFALALVGWMGYARVVRGAVLAEKEKSFVETAMSLGASDLYIMCRHLLPNVIAPVIVMATLGIGHTILAAAGLSFLGLGAQPPIPVWGSMLNDGKQYLQTAPYMTIFPGLAIMITVLSFNFLGDGLRDIFDPRLKEKSIE</sequence>
<evidence type="ECO:0000256" key="1">
    <source>
        <dbReference type="ARBA" id="ARBA00004651"/>
    </source>
</evidence>
<evidence type="ECO:0000313" key="11">
    <source>
        <dbReference type="Proteomes" id="UP000046155"/>
    </source>
</evidence>
<dbReference type="CDD" id="cd06261">
    <property type="entry name" value="TM_PBP2"/>
    <property type="match status" value="1"/>
</dbReference>
<evidence type="ECO:0000256" key="6">
    <source>
        <dbReference type="ARBA" id="ARBA00023136"/>
    </source>
</evidence>
<keyword evidence="11" id="KW-1185">Reference proteome</keyword>
<keyword evidence="6 8" id="KW-0472">Membrane</keyword>
<dbReference type="OrthoDB" id="9797852at2"/>
<dbReference type="InterPro" id="IPR000515">
    <property type="entry name" value="MetI-like"/>
</dbReference>
<evidence type="ECO:0000256" key="4">
    <source>
        <dbReference type="ARBA" id="ARBA00022692"/>
    </source>
</evidence>
<evidence type="ECO:0000259" key="9">
    <source>
        <dbReference type="PROSITE" id="PS50928"/>
    </source>
</evidence>
<dbReference type="Proteomes" id="UP000046155">
    <property type="component" value="Unassembled WGS sequence"/>
</dbReference>
<evidence type="ECO:0000313" key="10">
    <source>
        <dbReference type="EMBL" id="CEO90204.1"/>
    </source>
</evidence>
<keyword evidence="3" id="KW-1003">Cell membrane</keyword>
<dbReference type="GO" id="GO:0055085">
    <property type="term" value="P:transmembrane transport"/>
    <property type="evidence" value="ECO:0007669"/>
    <property type="project" value="InterPro"/>
</dbReference>
<feature type="transmembrane region" description="Helical" evidence="8">
    <location>
        <begin position="193"/>
        <end position="222"/>
    </location>
</feature>
<dbReference type="PANTHER" id="PTHR43386">
    <property type="entry name" value="OLIGOPEPTIDE TRANSPORT SYSTEM PERMEASE PROTEIN APPC"/>
    <property type="match status" value="1"/>
</dbReference>
<dbReference type="PANTHER" id="PTHR43386:SF1">
    <property type="entry name" value="D,D-DIPEPTIDE TRANSPORT SYSTEM PERMEASE PROTEIN DDPC-RELATED"/>
    <property type="match status" value="1"/>
</dbReference>
<evidence type="ECO:0000256" key="7">
    <source>
        <dbReference type="ARBA" id="ARBA00024202"/>
    </source>
</evidence>
<dbReference type="AlphaFoldDB" id="A0A0B7MHV3"/>
<proteinExistence type="inferred from homology"/>
<keyword evidence="5 8" id="KW-1133">Transmembrane helix</keyword>
<comment type="similarity">
    <text evidence="7">Belongs to the binding-protein-dependent transport system permease family. OppBC subfamily.</text>
</comment>
<keyword evidence="2 8" id="KW-0813">Transport</keyword>
<comment type="subcellular location">
    <subcellularLocation>
        <location evidence="1 8">Cell membrane</location>
        <topology evidence="1 8">Multi-pass membrane protein</topology>
    </subcellularLocation>
</comment>
<accession>A0A0B7MHV3</accession>
<feature type="transmembrane region" description="Helical" evidence="8">
    <location>
        <begin position="15"/>
        <end position="37"/>
    </location>
</feature>
<feature type="transmembrane region" description="Helical" evidence="8">
    <location>
        <begin position="115"/>
        <end position="134"/>
    </location>
</feature>
<dbReference type="PROSITE" id="PS50928">
    <property type="entry name" value="ABC_TM1"/>
    <property type="match status" value="1"/>
</dbReference>
<dbReference type="RefSeq" id="WP_044665997.1">
    <property type="nucleotide sequence ID" value="NZ_CDRZ01000275.1"/>
</dbReference>
<evidence type="ECO:0000256" key="8">
    <source>
        <dbReference type="RuleBase" id="RU363032"/>
    </source>
</evidence>
<evidence type="ECO:0000256" key="3">
    <source>
        <dbReference type="ARBA" id="ARBA00022475"/>
    </source>
</evidence>
<reference evidence="11" key="1">
    <citation type="submission" date="2015-01" db="EMBL/GenBank/DDBJ databases">
        <authorList>
            <person name="Manzoor Shahid"/>
            <person name="Zubair Saima"/>
        </authorList>
    </citation>
    <scope>NUCLEOTIDE SEQUENCE [LARGE SCALE GENOMIC DNA]</scope>
    <source>
        <strain evidence="11">Sp3</strain>
    </source>
</reference>
<feature type="transmembrane region" description="Helical" evidence="8">
    <location>
        <begin position="78"/>
        <end position="103"/>
    </location>
</feature>
<dbReference type="InterPro" id="IPR035906">
    <property type="entry name" value="MetI-like_sf"/>
</dbReference>
<evidence type="ECO:0000256" key="5">
    <source>
        <dbReference type="ARBA" id="ARBA00022989"/>
    </source>
</evidence>
<organism evidence="10 11">
    <name type="scientific">Syntrophaceticus schinkii</name>
    <dbReference type="NCBI Taxonomy" id="499207"/>
    <lineage>
        <taxon>Bacteria</taxon>
        <taxon>Bacillati</taxon>
        <taxon>Bacillota</taxon>
        <taxon>Clostridia</taxon>
        <taxon>Thermoanaerobacterales</taxon>
        <taxon>Thermoanaerobacterales Family III. Incertae Sedis</taxon>
        <taxon>Syntrophaceticus</taxon>
    </lineage>
</organism>
<feature type="transmembrane region" description="Helical" evidence="8">
    <location>
        <begin position="242"/>
        <end position="265"/>
    </location>
</feature>
<dbReference type="NCBIfam" id="NF045474">
    <property type="entry name" value="Opp2C"/>
    <property type="match status" value="1"/>
</dbReference>
<dbReference type="InterPro" id="IPR025966">
    <property type="entry name" value="OppC_N"/>
</dbReference>
<evidence type="ECO:0000256" key="2">
    <source>
        <dbReference type="ARBA" id="ARBA00022448"/>
    </source>
</evidence>
<dbReference type="Pfam" id="PF00528">
    <property type="entry name" value="BPD_transp_1"/>
    <property type="match status" value="1"/>
</dbReference>
<dbReference type="EMBL" id="CDRZ01000275">
    <property type="protein sequence ID" value="CEO90204.1"/>
    <property type="molecule type" value="Genomic_DNA"/>
</dbReference>
<protein>
    <submittedName>
        <fullName evidence="10">Dipeptide transporter membrane component of ABC superfamily</fullName>
    </submittedName>
</protein>
<dbReference type="InterPro" id="IPR053385">
    <property type="entry name" value="ABC_transport_permease"/>
</dbReference>
<dbReference type="SUPFAM" id="SSF161098">
    <property type="entry name" value="MetI-like"/>
    <property type="match status" value="1"/>
</dbReference>
<name>A0A0B7MHV3_9FIRM</name>
<gene>
    <name evidence="10" type="primary">dppC</name>
    <name evidence="10" type="ORF">SSCH_750009</name>
</gene>
<dbReference type="Pfam" id="PF12911">
    <property type="entry name" value="OppC_N"/>
    <property type="match status" value="1"/>
</dbReference>